<dbReference type="GO" id="GO:0005737">
    <property type="term" value="C:cytoplasm"/>
    <property type="evidence" value="ECO:0007669"/>
    <property type="project" value="UniProtKB-ARBA"/>
</dbReference>
<evidence type="ECO:0000259" key="1">
    <source>
        <dbReference type="PROSITE" id="PS51498"/>
    </source>
</evidence>
<evidence type="ECO:0000313" key="2">
    <source>
        <dbReference type="EMBL" id="GCD46019.1"/>
    </source>
</evidence>
<dbReference type="InterPro" id="IPR023341">
    <property type="entry name" value="MABP"/>
</dbReference>
<name>A0A401W9Q0_STREY</name>
<comment type="caution">
    <text evidence="2">The sequence shown here is derived from an EMBL/GenBank/DDBJ whole genome shotgun (WGS) entry which is preliminary data.</text>
</comment>
<keyword evidence="3" id="KW-1185">Reference proteome</keyword>
<organism evidence="2 3">
    <name type="scientific">Streptomyces paromomycinus</name>
    <name type="common">Streptomyces rimosus subsp. paromomycinus</name>
    <dbReference type="NCBI Taxonomy" id="92743"/>
    <lineage>
        <taxon>Bacteria</taxon>
        <taxon>Bacillati</taxon>
        <taxon>Actinomycetota</taxon>
        <taxon>Actinomycetes</taxon>
        <taxon>Kitasatosporales</taxon>
        <taxon>Streptomycetaceae</taxon>
        <taxon>Streptomyces</taxon>
    </lineage>
</organism>
<dbReference type="PROSITE" id="PS51498">
    <property type="entry name" value="MABP"/>
    <property type="match status" value="1"/>
</dbReference>
<dbReference type="Gene3D" id="2.100.10.50">
    <property type="match status" value="1"/>
</dbReference>
<accession>A0A401W9Q0</accession>
<proteinExistence type="predicted"/>
<feature type="domain" description="MABP" evidence="1">
    <location>
        <begin position="1"/>
        <end position="95"/>
    </location>
</feature>
<reference evidence="2 3" key="1">
    <citation type="submission" date="2018-11" db="EMBL/GenBank/DDBJ databases">
        <title>Whole genome sequence of Streptomyces paromomycinus NBRC 15454(T).</title>
        <authorList>
            <person name="Komaki H."/>
            <person name="Tamura T."/>
        </authorList>
    </citation>
    <scope>NUCLEOTIDE SEQUENCE [LARGE SCALE GENOMIC DNA]</scope>
    <source>
        <strain evidence="2 3">NBRC 15454</strain>
    </source>
</reference>
<protein>
    <recommendedName>
        <fullName evidence="1">MABP domain-containing protein</fullName>
    </recommendedName>
</protein>
<sequence length="141" mass="15479">MAVINLMILEGDEQEPEGWTKISKDLNAGSGGQYLYFAFETDSKLSAPNAAFGPITDIIFLSKGDEPPHGYRKLNKDLNAGAGGEYIYAAYTRSGEQGSPINSLDVALTDNRDYQPPKPWERYDKDLNAGAGGKYVYLLHI</sequence>
<dbReference type="AlphaFoldDB" id="A0A401W9Q0"/>
<dbReference type="RefSeq" id="WP_125056480.1">
    <property type="nucleotide sequence ID" value="NZ_BHZD01000001.1"/>
</dbReference>
<dbReference type="EMBL" id="BHZD01000001">
    <property type="protein sequence ID" value="GCD46019.1"/>
    <property type="molecule type" value="Genomic_DNA"/>
</dbReference>
<gene>
    <name evidence="2" type="ORF">GKJPGBOP_05765</name>
</gene>
<dbReference type="Proteomes" id="UP000286746">
    <property type="component" value="Unassembled WGS sequence"/>
</dbReference>
<evidence type="ECO:0000313" key="3">
    <source>
        <dbReference type="Proteomes" id="UP000286746"/>
    </source>
</evidence>